<keyword evidence="7" id="KW-1185">Reference proteome</keyword>
<evidence type="ECO:0000259" key="5">
    <source>
        <dbReference type="SMART" id="SM00014"/>
    </source>
</evidence>
<evidence type="ECO:0000256" key="2">
    <source>
        <dbReference type="ARBA" id="ARBA00032707"/>
    </source>
</evidence>
<feature type="domain" description="Phosphatidic acid phosphatase type 2/haloperoxidase" evidence="5">
    <location>
        <begin position="60"/>
        <end position="168"/>
    </location>
</feature>
<dbReference type="InterPro" id="IPR033879">
    <property type="entry name" value="UPP_Pase"/>
</dbReference>
<feature type="transmembrane region" description="Helical" evidence="4">
    <location>
        <begin position="129"/>
        <end position="147"/>
    </location>
</feature>
<feature type="transmembrane region" description="Helical" evidence="4">
    <location>
        <begin position="153"/>
        <end position="174"/>
    </location>
</feature>
<evidence type="ECO:0000256" key="1">
    <source>
        <dbReference type="ARBA" id="ARBA00012374"/>
    </source>
</evidence>
<dbReference type="AlphaFoldDB" id="A0A014LW54"/>
<evidence type="ECO:0000313" key="6">
    <source>
        <dbReference type="EMBL" id="EXU73776.1"/>
    </source>
</evidence>
<dbReference type="RefSeq" id="WP_034941366.1">
    <property type="nucleotide sequence ID" value="NZ_JFHN01000074.1"/>
</dbReference>
<comment type="caution">
    <text evidence="6">The sequence shown here is derived from an EMBL/GenBank/DDBJ whole genome shotgun (WGS) entry which is preliminary data.</text>
</comment>
<protein>
    <recommendedName>
        <fullName evidence="1">undecaprenyl-diphosphate phosphatase</fullName>
        <ecNumber evidence="1">3.6.1.27</ecNumber>
    </recommendedName>
    <alternativeName>
        <fullName evidence="2">Undecaprenyl pyrophosphate phosphatase</fullName>
    </alternativeName>
</protein>
<organism evidence="6 7">
    <name type="scientific">Erwinia mallotivora</name>
    <dbReference type="NCBI Taxonomy" id="69222"/>
    <lineage>
        <taxon>Bacteria</taxon>
        <taxon>Pseudomonadati</taxon>
        <taxon>Pseudomonadota</taxon>
        <taxon>Gammaproteobacteria</taxon>
        <taxon>Enterobacterales</taxon>
        <taxon>Erwiniaceae</taxon>
        <taxon>Erwinia</taxon>
    </lineage>
</organism>
<dbReference type="GO" id="GO:0050380">
    <property type="term" value="F:undecaprenyl-diphosphatase activity"/>
    <property type="evidence" value="ECO:0007669"/>
    <property type="project" value="UniProtKB-EC"/>
</dbReference>
<dbReference type="EMBL" id="JFHN01000074">
    <property type="protein sequence ID" value="EXU73776.1"/>
    <property type="molecule type" value="Genomic_DNA"/>
</dbReference>
<evidence type="ECO:0000313" key="7">
    <source>
        <dbReference type="Proteomes" id="UP000019918"/>
    </source>
</evidence>
<keyword evidence="4" id="KW-1133">Transmembrane helix</keyword>
<sequence length="201" mass="22716">MEELNRILFLWINATPESPHWMITTATFIARDLIAIVPLLIVALWLWGPRSQVASQRQLVLKTAIALVYALTISWCTGNLLPHPRPFVIGLGHQFLPHAADDSYPSDHGTAIFTFAIAFLCWHRIWSGAVLMVVASAIAWSRIYLGVHWPMDMLGGLLVGMLSCLFAQVAWHFCGRRLLQNTSSLYRLLFAIPIRKGWVRN</sequence>
<dbReference type="Proteomes" id="UP000019918">
    <property type="component" value="Unassembled WGS sequence"/>
</dbReference>
<feature type="transmembrane region" description="Helical" evidence="4">
    <location>
        <begin position="20"/>
        <end position="47"/>
    </location>
</feature>
<accession>A0A014LW54</accession>
<dbReference type="SUPFAM" id="SSF48317">
    <property type="entry name" value="Acid phosphatase/Vanadium-dependent haloperoxidase"/>
    <property type="match status" value="1"/>
</dbReference>
<dbReference type="PANTHER" id="PTHR14969:SF13">
    <property type="entry name" value="AT30094P"/>
    <property type="match status" value="1"/>
</dbReference>
<evidence type="ECO:0000256" key="4">
    <source>
        <dbReference type="SAM" id="Phobius"/>
    </source>
</evidence>
<feature type="transmembrane region" description="Helical" evidence="4">
    <location>
        <begin position="59"/>
        <end position="81"/>
    </location>
</feature>
<keyword evidence="4" id="KW-0472">Membrane</keyword>
<evidence type="ECO:0000256" key="3">
    <source>
        <dbReference type="ARBA" id="ARBA00047594"/>
    </source>
</evidence>
<keyword evidence="4" id="KW-0812">Transmembrane</keyword>
<name>A0A014LW54_9GAMM</name>
<gene>
    <name evidence="6" type="ORF">BG55_21465</name>
</gene>
<dbReference type="NCBIfam" id="NF008813">
    <property type="entry name" value="PRK11837.1"/>
    <property type="match status" value="1"/>
</dbReference>
<reference evidence="6 7" key="1">
    <citation type="submission" date="2014-02" db="EMBL/GenBank/DDBJ databases">
        <title>Draft genome of Erwinia mallotivora strain BT-MARDI, a papaya dieback pathogen.</title>
        <authorList>
            <person name="Redzuan R."/>
            <person name="Abu Bakar N."/>
            <person name="Badrun R."/>
            <person name="Mohd Raih M.F."/>
            <person name="Rozano L."/>
            <person name="Mat Amin N."/>
        </authorList>
    </citation>
    <scope>NUCLEOTIDE SEQUENCE [LARGE SCALE GENOMIC DNA]</scope>
    <source>
        <strain evidence="6 7">BT-MARDI</strain>
    </source>
</reference>
<dbReference type="Gene3D" id="1.20.144.10">
    <property type="entry name" value="Phosphatidic acid phosphatase type 2/haloperoxidase"/>
    <property type="match status" value="1"/>
</dbReference>
<dbReference type="EC" id="3.6.1.27" evidence="1"/>
<dbReference type="GO" id="GO:0005886">
    <property type="term" value="C:plasma membrane"/>
    <property type="evidence" value="ECO:0007669"/>
    <property type="project" value="InterPro"/>
</dbReference>
<dbReference type="InterPro" id="IPR036938">
    <property type="entry name" value="PAP2/HPO_sf"/>
</dbReference>
<dbReference type="OrthoDB" id="9801622at2"/>
<dbReference type="STRING" id="69222.BG55_21465"/>
<dbReference type="PATRIC" id="fig|69222.5.peg.4384"/>
<dbReference type="Pfam" id="PF01569">
    <property type="entry name" value="PAP2"/>
    <property type="match status" value="1"/>
</dbReference>
<dbReference type="PANTHER" id="PTHR14969">
    <property type="entry name" value="SPHINGOSINE-1-PHOSPHATE PHOSPHOHYDROLASE"/>
    <property type="match status" value="1"/>
</dbReference>
<comment type="catalytic activity">
    <reaction evidence="3">
        <text>di-trans,octa-cis-undecaprenyl diphosphate + H2O = di-trans,octa-cis-undecaprenyl phosphate + phosphate + H(+)</text>
        <dbReference type="Rhea" id="RHEA:28094"/>
        <dbReference type="ChEBI" id="CHEBI:15377"/>
        <dbReference type="ChEBI" id="CHEBI:15378"/>
        <dbReference type="ChEBI" id="CHEBI:43474"/>
        <dbReference type="ChEBI" id="CHEBI:58405"/>
        <dbReference type="ChEBI" id="CHEBI:60392"/>
        <dbReference type="EC" id="3.6.1.27"/>
    </reaction>
</comment>
<dbReference type="SMART" id="SM00014">
    <property type="entry name" value="acidPPc"/>
    <property type="match status" value="1"/>
</dbReference>
<dbReference type="CDD" id="cd03385">
    <property type="entry name" value="PAP2_BcrC_like"/>
    <property type="match status" value="1"/>
</dbReference>
<proteinExistence type="predicted"/>
<dbReference type="InterPro" id="IPR000326">
    <property type="entry name" value="PAP2/HPO"/>
</dbReference>